<dbReference type="InterPro" id="IPR038391">
    <property type="entry name" value="Fucose_iso_dom1_sf"/>
</dbReference>
<evidence type="ECO:0000256" key="5">
    <source>
        <dbReference type="ARBA" id="ARBA00023253"/>
    </source>
</evidence>
<comment type="subcellular location">
    <subcellularLocation>
        <location evidence="7">Cytoplasm</location>
    </subcellularLocation>
</comment>
<dbReference type="Pfam" id="PF07881">
    <property type="entry name" value="Fucose_iso_N1"/>
    <property type="match status" value="1"/>
</dbReference>
<dbReference type="HAMAP" id="MF_01254">
    <property type="entry name" value="Fucose_iso"/>
    <property type="match status" value="1"/>
</dbReference>
<dbReference type="PANTHER" id="PTHR37840">
    <property type="entry name" value="L-FUCOSE ISOMERASE"/>
    <property type="match status" value="1"/>
</dbReference>
<keyword evidence="6 7" id="KW-0119">Carbohydrate metabolism</keyword>
<accession>U2KD09</accession>
<feature type="domain" description="L-fucose isomerase N-terminal-2" evidence="10">
    <location>
        <begin position="187"/>
        <end position="378"/>
    </location>
</feature>
<evidence type="ECO:0000259" key="8">
    <source>
        <dbReference type="Pfam" id="PF02952"/>
    </source>
</evidence>
<dbReference type="PATRIC" id="fig|411473.3.peg.994"/>
<comment type="catalytic activity">
    <reaction evidence="7">
        <text>L-fucose = L-fuculose</text>
        <dbReference type="Rhea" id="RHEA:17233"/>
        <dbReference type="ChEBI" id="CHEBI:2181"/>
        <dbReference type="ChEBI" id="CHEBI:17617"/>
        <dbReference type="EC" id="5.3.1.25"/>
    </reaction>
</comment>
<name>U2KD09_9FIRM</name>
<dbReference type="PANTHER" id="PTHR37840:SF1">
    <property type="entry name" value="L-FUCOSE ISOMERASE"/>
    <property type="match status" value="1"/>
</dbReference>
<dbReference type="eggNOG" id="COG2407">
    <property type="taxonomic scope" value="Bacteria"/>
</dbReference>
<dbReference type="Proteomes" id="UP000016662">
    <property type="component" value="Unassembled WGS sequence"/>
</dbReference>
<feature type="binding site" evidence="7">
    <location>
        <position position="552"/>
    </location>
    <ligand>
        <name>Mn(2+)</name>
        <dbReference type="ChEBI" id="CHEBI:29035"/>
    </ligand>
</feature>
<dbReference type="SUPFAM" id="SSF50443">
    <property type="entry name" value="FucI/AraA C-terminal domain-like"/>
    <property type="match status" value="1"/>
</dbReference>
<dbReference type="InterPro" id="IPR012888">
    <property type="entry name" value="Fucose_iso_N1"/>
</dbReference>
<dbReference type="STRING" id="411473.RUMCAL_01223"/>
<sequence length="614" mass="68070">MIYPKIGIRPVIDGRQFGVREDLEQQTMDMAYAAQKLIESRLRYPDGTKVQCVIAPKTIGGGAEAYECETFFQTQNVCATLSVTPCWCYGSETMDLNPLTIKAVWGFNGTERPGAVYLAACMAAHAQRGLPAFAIYGKDVQDKWQSDVPESGEIPEKKAYMPIPADVEEKILRFAKCAVAVGVMRNKAYVGLGGVSMGIAGSYCNSDFFQKYLGIRAEWVDLTEILRRIHLGIYDHDEYEKALAWVKANCPEGYDVNRDVPEDKEIDPFGIKKPRTAEEKAKEWEFIVKFTLIVQDIFFGNPKLLEMGWAEESHGRNAILGGFQGQRMWTDWLPNGDFTEAILNSSFDWNGKKEPSILATENDGLNGTAMLFGKLLTGTATIFADVRTYWSPEAVKRVTGVAPTGRAAGGFIHLINSGAAALDGTGACRDENGTAVMKPWWEVSTDDIQAMLAATDWAPANLGYFRGGGFSSHYRTRAEMPVTMIRVNILNGTQPLLQIAEGYTVDLPDEIHQPLDERTDKTWPTTWFVPNLTGEGAFTDVYHVMANWGANHGCLAYGHIGADLITLASMLRIPVSMHNVSEDRIYRPHTWSAYGTKDLEAADYRACADYGPLY</sequence>
<keyword evidence="4 7" id="KW-0413">Isomerase</keyword>
<dbReference type="OrthoDB" id="9760430at2"/>
<dbReference type="NCBIfam" id="TIGR01089">
    <property type="entry name" value="fucI"/>
    <property type="match status" value="1"/>
</dbReference>
<gene>
    <name evidence="7" type="primary">fucI</name>
    <name evidence="11" type="ORF">RUMCAL_01223</name>
</gene>
<keyword evidence="1 7" id="KW-0963">Cytoplasm</keyword>
<keyword evidence="3 7" id="KW-0464">Manganese</keyword>
<dbReference type="InterPro" id="IPR015888">
    <property type="entry name" value="Fuc_isomerase_C"/>
</dbReference>
<dbReference type="Gene3D" id="3.40.50.1070">
    <property type="match status" value="1"/>
</dbReference>
<dbReference type="HOGENOM" id="CLU_033326_1_0_9"/>
<evidence type="ECO:0000256" key="2">
    <source>
        <dbReference type="ARBA" id="ARBA00022723"/>
    </source>
</evidence>
<feature type="domain" description="L-fucose isomerase C-terminal" evidence="8">
    <location>
        <begin position="414"/>
        <end position="578"/>
    </location>
</feature>
<dbReference type="Gene3D" id="3.20.14.10">
    <property type="entry name" value="L-fucose/L-arabinose isomerase, C-terminal"/>
    <property type="match status" value="1"/>
</dbReference>
<feature type="domain" description="L-fucose isomerase N-terminal-1" evidence="9">
    <location>
        <begin position="3"/>
        <end position="186"/>
    </location>
</feature>
<protein>
    <recommendedName>
        <fullName evidence="7">L-fucose isomerase</fullName>
        <shortName evidence="7">FucIase</shortName>
        <ecNumber evidence="7">5.3.1.25</ecNumber>
    </recommendedName>
    <alternativeName>
        <fullName evidence="7">6-deoxy-L-galactose isomerase</fullName>
    </alternativeName>
</protein>
<feature type="active site" description="Proton acceptor" evidence="7">
    <location>
        <position position="361"/>
    </location>
</feature>
<evidence type="ECO:0000256" key="4">
    <source>
        <dbReference type="ARBA" id="ARBA00023235"/>
    </source>
</evidence>
<dbReference type="GO" id="GO:0019571">
    <property type="term" value="P:D-arabinose catabolic process"/>
    <property type="evidence" value="ECO:0007669"/>
    <property type="project" value="TreeGrafter"/>
</dbReference>
<dbReference type="GO" id="GO:0005737">
    <property type="term" value="C:cytoplasm"/>
    <property type="evidence" value="ECO:0007669"/>
    <property type="project" value="UniProtKB-SubCell"/>
</dbReference>
<evidence type="ECO:0000256" key="7">
    <source>
        <dbReference type="HAMAP-Rule" id="MF_01254"/>
    </source>
</evidence>
<feature type="binding site" evidence="7">
    <location>
        <position position="385"/>
    </location>
    <ligand>
        <name>Mn(2+)</name>
        <dbReference type="ChEBI" id="CHEBI:29035"/>
    </ligand>
</feature>
<evidence type="ECO:0000313" key="11">
    <source>
        <dbReference type="EMBL" id="ERJ96421.1"/>
    </source>
</evidence>
<reference evidence="11 12" key="1">
    <citation type="submission" date="2013-07" db="EMBL/GenBank/DDBJ databases">
        <authorList>
            <person name="Weinstock G."/>
            <person name="Sodergren E."/>
            <person name="Wylie T."/>
            <person name="Fulton L."/>
            <person name="Fulton R."/>
            <person name="Fronick C."/>
            <person name="O'Laughlin M."/>
            <person name="Godfrey J."/>
            <person name="Miner T."/>
            <person name="Herter B."/>
            <person name="Appelbaum E."/>
            <person name="Cordes M."/>
            <person name="Lek S."/>
            <person name="Wollam A."/>
            <person name="Pepin K.H."/>
            <person name="Palsikar V.B."/>
            <person name="Mitreva M."/>
            <person name="Wilson R.K."/>
        </authorList>
    </citation>
    <scope>NUCLEOTIDE SEQUENCE [LARGE SCALE GENOMIC DNA]</scope>
    <source>
        <strain evidence="11 12">ATCC 27760</strain>
    </source>
</reference>
<dbReference type="GO" id="GO:0008790">
    <property type="term" value="F:arabinose isomerase activity"/>
    <property type="evidence" value="ECO:0007669"/>
    <property type="project" value="TreeGrafter"/>
</dbReference>
<dbReference type="EC" id="5.3.1.25" evidence="7"/>
<dbReference type="InterPro" id="IPR009015">
    <property type="entry name" value="Fucose_isomerase_N/cen_sf"/>
</dbReference>
<evidence type="ECO:0000313" key="12">
    <source>
        <dbReference type="Proteomes" id="UP000016662"/>
    </source>
</evidence>
<dbReference type="InterPro" id="IPR038393">
    <property type="entry name" value="Fuc_iso_dom3_sf"/>
</dbReference>
<evidence type="ECO:0000259" key="10">
    <source>
        <dbReference type="Pfam" id="PF07882"/>
    </source>
</evidence>
<dbReference type="EMBL" id="AWVF01000151">
    <property type="protein sequence ID" value="ERJ96421.1"/>
    <property type="molecule type" value="Genomic_DNA"/>
</dbReference>
<dbReference type="InterPro" id="IPR038392">
    <property type="entry name" value="Fucose_isomerase_dom2_sf"/>
</dbReference>
<evidence type="ECO:0000256" key="1">
    <source>
        <dbReference type="ARBA" id="ARBA00022490"/>
    </source>
</evidence>
<dbReference type="RefSeq" id="WP_021682686.1">
    <property type="nucleotide sequence ID" value="NZ_KI260433.1"/>
</dbReference>
<dbReference type="UniPathway" id="UPA00563">
    <property type="reaction ID" value="UER00624"/>
</dbReference>
<dbReference type="AlphaFoldDB" id="U2KD09"/>
<keyword evidence="12" id="KW-1185">Reference proteome</keyword>
<comment type="caution">
    <text evidence="11">The sequence shown here is derived from an EMBL/GenBank/DDBJ whole genome shotgun (WGS) entry which is preliminary data.</text>
</comment>
<evidence type="ECO:0000256" key="3">
    <source>
        <dbReference type="ARBA" id="ARBA00023211"/>
    </source>
</evidence>
<dbReference type="NCBIfam" id="NF008220">
    <property type="entry name" value="PRK10991.1"/>
    <property type="match status" value="1"/>
</dbReference>
<organism evidence="11 12">
    <name type="scientific">Ruminococcus callidus ATCC 27760</name>
    <dbReference type="NCBI Taxonomy" id="411473"/>
    <lineage>
        <taxon>Bacteria</taxon>
        <taxon>Bacillati</taxon>
        <taxon>Bacillota</taxon>
        <taxon>Clostridia</taxon>
        <taxon>Eubacteriales</taxon>
        <taxon>Oscillospiraceae</taxon>
        <taxon>Ruminococcus</taxon>
    </lineage>
</organism>
<dbReference type="SUPFAM" id="SSF53743">
    <property type="entry name" value="FucI/AraA N-terminal and middle domains"/>
    <property type="match status" value="1"/>
</dbReference>
<evidence type="ECO:0000259" key="9">
    <source>
        <dbReference type="Pfam" id="PF07881"/>
    </source>
</evidence>
<comment type="similarity">
    <text evidence="7">Belongs to the L-fucose isomerase family.</text>
</comment>
<keyword evidence="2 7" id="KW-0479">Metal-binding</keyword>
<comment type="function">
    <text evidence="7">Converts the aldose L-fucose into the corresponding ketose L-fuculose.</text>
</comment>
<feature type="binding site" evidence="7">
    <location>
        <position position="361"/>
    </location>
    <ligand>
        <name>Mn(2+)</name>
        <dbReference type="ChEBI" id="CHEBI:29035"/>
    </ligand>
</feature>
<comment type="pathway">
    <text evidence="7">Carbohydrate degradation; L-fucose degradation; L-lactaldehyde and glycerone phosphate from L-fucose: step 1/3.</text>
</comment>
<keyword evidence="5 7" id="KW-0294">Fucose metabolism</keyword>
<proteinExistence type="inferred from homology"/>
<dbReference type="GO" id="GO:0042355">
    <property type="term" value="P:L-fucose catabolic process"/>
    <property type="evidence" value="ECO:0007669"/>
    <property type="project" value="UniProtKB-UniRule"/>
</dbReference>
<dbReference type="Pfam" id="PF07882">
    <property type="entry name" value="Fucose_iso_N2"/>
    <property type="match status" value="1"/>
</dbReference>
<dbReference type="Pfam" id="PF02952">
    <property type="entry name" value="Fucose_iso_C"/>
    <property type="match status" value="1"/>
</dbReference>
<dbReference type="InterPro" id="IPR005763">
    <property type="entry name" value="Fucose_isomerase"/>
</dbReference>
<dbReference type="GO" id="GO:0030145">
    <property type="term" value="F:manganese ion binding"/>
    <property type="evidence" value="ECO:0007669"/>
    <property type="project" value="UniProtKB-UniRule"/>
</dbReference>
<evidence type="ECO:0000256" key="6">
    <source>
        <dbReference type="ARBA" id="ARBA00023277"/>
    </source>
</evidence>
<dbReference type="InterPro" id="IPR012889">
    <property type="entry name" value="Fucose_isomerase_N2"/>
</dbReference>
<comment type="cofactor">
    <cofactor evidence="7">
        <name>Mn(2+)</name>
        <dbReference type="ChEBI" id="CHEBI:29035"/>
    </cofactor>
</comment>
<dbReference type="GO" id="GO:0008736">
    <property type="term" value="F:L-fucose isomerase activity"/>
    <property type="evidence" value="ECO:0007669"/>
    <property type="project" value="UniProtKB-UniRule"/>
</dbReference>
<dbReference type="Gene3D" id="3.40.275.10">
    <property type="entry name" value="L-fucose Isomerase, Chain A, domain 2"/>
    <property type="match status" value="1"/>
</dbReference>
<feature type="active site" description="Proton acceptor" evidence="7">
    <location>
        <position position="385"/>
    </location>
</feature>
<dbReference type="InterPro" id="IPR004216">
    <property type="entry name" value="Fuc/Ara_isomerase_C"/>
</dbReference>